<comment type="caution">
    <text evidence="1">The sequence shown here is derived from an EMBL/GenBank/DDBJ whole genome shotgun (WGS) entry which is preliminary data.</text>
</comment>
<reference evidence="1" key="1">
    <citation type="submission" date="2023-08" db="EMBL/GenBank/DDBJ databases">
        <title>Pelteobagrus vachellii genome.</title>
        <authorList>
            <person name="Liu H."/>
        </authorList>
    </citation>
    <scope>NUCLEOTIDE SEQUENCE</scope>
    <source>
        <strain evidence="1">PRFRI_2022a</strain>
        <tissue evidence="1">Muscle</tissue>
    </source>
</reference>
<proteinExistence type="predicted"/>
<evidence type="ECO:0000313" key="1">
    <source>
        <dbReference type="EMBL" id="KAK2852518.1"/>
    </source>
</evidence>
<dbReference type="EMBL" id="JAVHJS010000007">
    <property type="protein sequence ID" value="KAK2852518.1"/>
    <property type="molecule type" value="Genomic_DNA"/>
</dbReference>
<organism evidence="1 2">
    <name type="scientific">Tachysurus vachellii</name>
    <name type="common">Darkbarbel catfish</name>
    <name type="synonym">Pelteobagrus vachellii</name>
    <dbReference type="NCBI Taxonomy" id="175792"/>
    <lineage>
        <taxon>Eukaryota</taxon>
        <taxon>Metazoa</taxon>
        <taxon>Chordata</taxon>
        <taxon>Craniata</taxon>
        <taxon>Vertebrata</taxon>
        <taxon>Euteleostomi</taxon>
        <taxon>Actinopterygii</taxon>
        <taxon>Neopterygii</taxon>
        <taxon>Teleostei</taxon>
        <taxon>Ostariophysi</taxon>
        <taxon>Siluriformes</taxon>
        <taxon>Bagridae</taxon>
        <taxon>Tachysurus</taxon>
    </lineage>
</organism>
<keyword evidence="2" id="KW-1185">Reference proteome</keyword>
<evidence type="ECO:0000313" key="2">
    <source>
        <dbReference type="Proteomes" id="UP001187315"/>
    </source>
</evidence>
<sequence>MSPQNPRCAAPVRTNGMTSSRGLYHTALCGGGFKSAHMMVLAFNMLSDNNIKTVSLFGEHKWKYGCVLTEEKGVDVS</sequence>
<dbReference type="AlphaFoldDB" id="A0AA88NAR9"/>
<accession>A0AA88NAR9</accession>
<name>A0AA88NAR9_TACVA</name>
<protein>
    <submittedName>
        <fullName evidence="1">Uncharacterized protein</fullName>
    </submittedName>
</protein>
<dbReference type="Proteomes" id="UP001187315">
    <property type="component" value="Unassembled WGS sequence"/>
</dbReference>
<gene>
    <name evidence="1" type="ORF">Q7C36_007719</name>
</gene>